<dbReference type="Gene3D" id="4.10.240.10">
    <property type="entry name" value="Zn(2)-C6 fungal-type DNA-binding domain"/>
    <property type="match status" value="1"/>
</dbReference>
<dbReference type="PROSITE" id="PS00463">
    <property type="entry name" value="ZN2_CY6_FUNGAL_1"/>
    <property type="match status" value="1"/>
</dbReference>
<organism evidence="7 8">
    <name type="scientific">Clonostachys chloroleuca</name>
    <dbReference type="NCBI Taxonomy" id="1926264"/>
    <lineage>
        <taxon>Eukaryota</taxon>
        <taxon>Fungi</taxon>
        <taxon>Dikarya</taxon>
        <taxon>Ascomycota</taxon>
        <taxon>Pezizomycotina</taxon>
        <taxon>Sordariomycetes</taxon>
        <taxon>Hypocreomycetidae</taxon>
        <taxon>Hypocreales</taxon>
        <taxon>Bionectriaceae</taxon>
        <taxon>Clonostachys</taxon>
    </lineage>
</organism>
<reference evidence="7" key="1">
    <citation type="submission" date="2023-01" db="EMBL/GenBank/DDBJ databases">
        <authorList>
            <person name="Piombo E."/>
        </authorList>
    </citation>
    <scope>NUCLEOTIDE SEQUENCE</scope>
</reference>
<keyword evidence="2" id="KW-0479">Metal-binding</keyword>
<feature type="domain" description="Zn(2)-C6 fungal-type" evidence="6">
    <location>
        <begin position="69"/>
        <end position="103"/>
    </location>
</feature>
<sequence length="421" mass="45230">MVNNRYSCQQTNFRFTPFQSEYRPPYASPDSRNGKSNWPPTPKAHGVITGADDEVTDESNTNRKRIAVACGRCRKRKIRCSGDNGNGEPCLNCKNAGTSPCQFLRVSSLETNLKDSGRPSQVLPYEGYSRSYPGCAEEARARLASQPAAPLPSMYQEIESPSWAQDSFSSTAYKSGLGSPEKPYSWTTGTFYCQLPEADASSPNNYGNMYAQVQDARCQLASHEMAPMKHFSYLNSDPGSYTFSPQPTTAMSTTAAMVDRNPGASGSSYPLNTIPHGLLPSLMTEKLHLHDIATSNDQSLGSKSSPSSTSSLQPLTPSTSYGSYTTSPGSAYSGMIPATQGESPQSYNGLVGTSAALPTQFPPPPTSTYVYTDMSAQAAALAASGRRVAQAGSSPVSQFQAHQNLYPDGLSEVERKPPTMN</sequence>
<evidence type="ECO:0000256" key="3">
    <source>
        <dbReference type="ARBA" id="ARBA00023125"/>
    </source>
</evidence>
<evidence type="ECO:0000256" key="5">
    <source>
        <dbReference type="SAM" id="MobiDB-lite"/>
    </source>
</evidence>
<dbReference type="GO" id="GO:0005634">
    <property type="term" value="C:nucleus"/>
    <property type="evidence" value="ECO:0007669"/>
    <property type="project" value="UniProtKB-SubCell"/>
</dbReference>
<dbReference type="Pfam" id="PF00172">
    <property type="entry name" value="Zn_clus"/>
    <property type="match status" value="1"/>
</dbReference>
<dbReference type="PANTHER" id="PTHR46910:SF3">
    <property type="entry name" value="HALOTOLERANCE PROTEIN 9-RELATED"/>
    <property type="match status" value="1"/>
</dbReference>
<feature type="region of interest" description="Disordered" evidence="5">
    <location>
        <begin position="390"/>
        <end position="421"/>
    </location>
</feature>
<proteinExistence type="predicted"/>
<dbReference type="GO" id="GO:0008270">
    <property type="term" value="F:zinc ion binding"/>
    <property type="evidence" value="ECO:0007669"/>
    <property type="project" value="InterPro"/>
</dbReference>
<feature type="compositionally biased region" description="Basic and acidic residues" evidence="5">
    <location>
        <begin position="412"/>
        <end position="421"/>
    </location>
</feature>
<keyword evidence="4" id="KW-0539">Nucleus</keyword>
<dbReference type="PANTHER" id="PTHR46910">
    <property type="entry name" value="TRANSCRIPTION FACTOR PDR1"/>
    <property type="match status" value="1"/>
</dbReference>
<gene>
    <name evidence="7" type="ORF">CCHLO57077_00008803</name>
</gene>
<comment type="caution">
    <text evidence="7">The sequence shown here is derived from an EMBL/GenBank/DDBJ whole genome shotgun (WGS) entry which is preliminary data.</text>
</comment>
<evidence type="ECO:0000259" key="6">
    <source>
        <dbReference type="PROSITE" id="PS50048"/>
    </source>
</evidence>
<dbReference type="SUPFAM" id="SSF57701">
    <property type="entry name" value="Zn2/Cys6 DNA-binding domain"/>
    <property type="match status" value="1"/>
</dbReference>
<dbReference type="SMART" id="SM00066">
    <property type="entry name" value="GAL4"/>
    <property type="match status" value="1"/>
</dbReference>
<keyword evidence="8" id="KW-1185">Reference proteome</keyword>
<evidence type="ECO:0000256" key="4">
    <source>
        <dbReference type="ARBA" id="ARBA00023242"/>
    </source>
</evidence>
<feature type="compositionally biased region" description="Polar residues" evidence="5">
    <location>
        <begin position="392"/>
        <end position="403"/>
    </location>
</feature>
<dbReference type="GO" id="GO:0003677">
    <property type="term" value="F:DNA binding"/>
    <property type="evidence" value="ECO:0007669"/>
    <property type="project" value="UniProtKB-KW"/>
</dbReference>
<dbReference type="GO" id="GO:0000981">
    <property type="term" value="F:DNA-binding transcription factor activity, RNA polymerase II-specific"/>
    <property type="evidence" value="ECO:0007669"/>
    <property type="project" value="InterPro"/>
</dbReference>
<keyword evidence="3" id="KW-0238">DNA-binding</keyword>
<dbReference type="InterPro" id="IPR001138">
    <property type="entry name" value="Zn2Cys6_DnaBD"/>
</dbReference>
<dbReference type="PROSITE" id="PS50048">
    <property type="entry name" value="ZN2_CY6_FUNGAL_2"/>
    <property type="match status" value="1"/>
</dbReference>
<dbReference type="InterPro" id="IPR050987">
    <property type="entry name" value="AtrR-like"/>
</dbReference>
<evidence type="ECO:0000256" key="1">
    <source>
        <dbReference type="ARBA" id="ARBA00004123"/>
    </source>
</evidence>
<name>A0AA35Q695_9HYPO</name>
<evidence type="ECO:0000256" key="2">
    <source>
        <dbReference type="ARBA" id="ARBA00022723"/>
    </source>
</evidence>
<dbReference type="InterPro" id="IPR036864">
    <property type="entry name" value="Zn2-C6_fun-type_DNA-bd_sf"/>
</dbReference>
<evidence type="ECO:0000313" key="7">
    <source>
        <dbReference type="EMBL" id="CAI6097578.1"/>
    </source>
</evidence>
<dbReference type="Proteomes" id="UP001160390">
    <property type="component" value="Unassembled WGS sequence"/>
</dbReference>
<feature type="region of interest" description="Disordered" evidence="5">
    <location>
        <begin position="19"/>
        <end position="59"/>
    </location>
</feature>
<dbReference type="EMBL" id="CABFNP030001292">
    <property type="protein sequence ID" value="CAI6097578.1"/>
    <property type="molecule type" value="Genomic_DNA"/>
</dbReference>
<dbReference type="AlphaFoldDB" id="A0AA35Q695"/>
<feature type="compositionally biased region" description="Low complexity" evidence="5">
    <location>
        <begin position="299"/>
        <end position="324"/>
    </location>
</feature>
<evidence type="ECO:0000313" key="8">
    <source>
        <dbReference type="Proteomes" id="UP001160390"/>
    </source>
</evidence>
<dbReference type="CDD" id="cd00067">
    <property type="entry name" value="GAL4"/>
    <property type="match status" value="1"/>
</dbReference>
<comment type="subcellular location">
    <subcellularLocation>
        <location evidence="1">Nucleus</location>
    </subcellularLocation>
</comment>
<protein>
    <recommendedName>
        <fullName evidence="6">Zn(2)-C6 fungal-type domain-containing protein</fullName>
    </recommendedName>
</protein>
<accession>A0AA35Q695</accession>
<feature type="region of interest" description="Disordered" evidence="5">
    <location>
        <begin position="296"/>
        <end position="324"/>
    </location>
</feature>